<reference evidence="4" key="1">
    <citation type="submission" date="2018-06" db="EMBL/GenBank/DDBJ databases">
        <title>Genome assembly of Danube salmon.</title>
        <authorList>
            <person name="Macqueen D.J."/>
            <person name="Gundappa M.K."/>
        </authorList>
    </citation>
    <scope>NUCLEOTIDE SEQUENCE [LARGE SCALE GENOMIC DNA]</scope>
</reference>
<dbReference type="Proteomes" id="UP000314982">
    <property type="component" value="Unassembled WGS sequence"/>
</dbReference>
<dbReference type="GeneTree" id="ENSGT01120000276877"/>
<feature type="compositionally biased region" description="Polar residues" evidence="2">
    <location>
        <begin position="472"/>
        <end position="486"/>
    </location>
</feature>
<feature type="region of interest" description="Disordered" evidence="2">
    <location>
        <begin position="920"/>
        <end position="1000"/>
    </location>
</feature>
<evidence type="ECO:0008006" key="5">
    <source>
        <dbReference type="Google" id="ProtNLM"/>
    </source>
</evidence>
<dbReference type="Ensembl" id="ENSHHUT00000061628.1">
    <property type="protein sequence ID" value="ENSHHUP00000059592.1"/>
    <property type="gene ID" value="ENSHHUG00000035394.1"/>
</dbReference>
<dbReference type="GO" id="GO:0005096">
    <property type="term" value="F:GTPase activator activity"/>
    <property type="evidence" value="ECO:0007669"/>
    <property type="project" value="UniProtKB-KW"/>
</dbReference>
<feature type="region of interest" description="Disordered" evidence="2">
    <location>
        <begin position="1139"/>
        <end position="1265"/>
    </location>
</feature>
<accession>A0A4W5P861</accession>
<dbReference type="PANTHER" id="PTHR15729">
    <property type="entry name" value="CDC42 GTPASE-ACTIVATING PROTEIN"/>
    <property type="match status" value="1"/>
</dbReference>
<organism evidence="3 4">
    <name type="scientific">Hucho hucho</name>
    <name type="common">huchen</name>
    <dbReference type="NCBI Taxonomy" id="62062"/>
    <lineage>
        <taxon>Eukaryota</taxon>
        <taxon>Metazoa</taxon>
        <taxon>Chordata</taxon>
        <taxon>Craniata</taxon>
        <taxon>Vertebrata</taxon>
        <taxon>Euteleostomi</taxon>
        <taxon>Actinopterygii</taxon>
        <taxon>Neopterygii</taxon>
        <taxon>Teleostei</taxon>
        <taxon>Protacanthopterygii</taxon>
        <taxon>Salmoniformes</taxon>
        <taxon>Salmonidae</taxon>
        <taxon>Salmoninae</taxon>
        <taxon>Hucho</taxon>
    </lineage>
</organism>
<feature type="region of interest" description="Disordered" evidence="2">
    <location>
        <begin position="98"/>
        <end position="139"/>
    </location>
</feature>
<name>A0A4W5P861_9TELE</name>
<dbReference type="STRING" id="62062.ENSHHUP00000059592"/>
<feature type="compositionally biased region" description="Basic and acidic residues" evidence="2">
    <location>
        <begin position="1242"/>
        <end position="1265"/>
    </location>
</feature>
<keyword evidence="4" id="KW-1185">Reference proteome</keyword>
<feature type="compositionally biased region" description="Acidic residues" evidence="2">
    <location>
        <begin position="896"/>
        <end position="907"/>
    </location>
</feature>
<dbReference type="GO" id="GO:0007264">
    <property type="term" value="P:small GTPase-mediated signal transduction"/>
    <property type="evidence" value="ECO:0007669"/>
    <property type="project" value="TreeGrafter"/>
</dbReference>
<feature type="compositionally biased region" description="Basic and acidic residues" evidence="2">
    <location>
        <begin position="305"/>
        <end position="337"/>
    </location>
</feature>
<dbReference type="AlphaFoldDB" id="A0A4W5P861"/>
<feature type="compositionally biased region" description="Polar residues" evidence="2">
    <location>
        <begin position="1062"/>
        <end position="1072"/>
    </location>
</feature>
<feature type="compositionally biased region" description="Basic and acidic residues" evidence="2">
    <location>
        <begin position="809"/>
        <end position="857"/>
    </location>
</feature>
<feature type="compositionally biased region" description="Basic and acidic residues" evidence="2">
    <location>
        <begin position="681"/>
        <end position="704"/>
    </location>
</feature>
<dbReference type="InterPro" id="IPR051576">
    <property type="entry name" value="PX-Rho_GAP"/>
</dbReference>
<reference evidence="3" key="2">
    <citation type="submission" date="2025-08" db="UniProtKB">
        <authorList>
            <consortium name="Ensembl"/>
        </authorList>
    </citation>
    <scope>IDENTIFICATION</scope>
</reference>
<feature type="region of interest" description="Disordered" evidence="2">
    <location>
        <begin position="1032"/>
        <end position="1096"/>
    </location>
</feature>
<feature type="compositionally biased region" description="Basic and acidic residues" evidence="2">
    <location>
        <begin position="884"/>
        <end position="895"/>
    </location>
</feature>
<feature type="compositionally biased region" description="Basic and acidic residues" evidence="2">
    <location>
        <begin position="1198"/>
        <end position="1217"/>
    </location>
</feature>
<feature type="compositionally biased region" description="Acidic residues" evidence="2">
    <location>
        <begin position="354"/>
        <end position="374"/>
    </location>
</feature>
<feature type="region of interest" description="Disordered" evidence="2">
    <location>
        <begin position="532"/>
        <end position="558"/>
    </location>
</feature>
<feature type="compositionally biased region" description="Acidic residues" evidence="2">
    <location>
        <begin position="985"/>
        <end position="1000"/>
    </location>
</feature>
<feature type="compositionally biased region" description="Acidic residues" evidence="2">
    <location>
        <begin position="535"/>
        <end position="557"/>
    </location>
</feature>
<evidence type="ECO:0000313" key="3">
    <source>
        <dbReference type="Ensembl" id="ENSHHUP00000059592.1"/>
    </source>
</evidence>
<feature type="region of interest" description="Disordered" evidence="2">
    <location>
        <begin position="884"/>
        <end position="907"/>
    </location>
</feature>
<feature type="region of interest" description="Disordered" evidence="2">
    <location>
        <begin position="655"/>
        <end position="767"/>
    </location>
</feature>
<reference evidence="3" key="3">
    <citation type="submission" date="2025-09" db="UniProtKB">
        <authorList>
            <consortium name="Ensembl"/>
        </authorList>
    </citation>
    <scope>IDENTIFICATION</scope>
</reference>
<feature type="region of interest" description="Disordered" evidence="2">
    <location>
        <begin position="263"/>
        <end position="396"/>
    </location>
</feature>
<keyword evidence="1" id="KW-0343">GTPase activation</keyword>
<feature type="compositionally biased region" description="Basic and acidic residues" evidence="2">
    <location>
        <begin position="920"/>
        <end position="944"/>
    </location>
</feature>
<evidence type="ECO:0000256" key="1">
    <source>
        <dbReference type="ARBA" id="ARBA00022468"/>
    </source>
</evidence>
<feature type="region of interest" description="Disordered" evidence="2">
    <location>
        <begin position="447"/>
        <end position="486"/>
    </location>
</feature>
<dbReference type="PANTHER" id="PTHR15729:SF12">
    <property type="entry name" value="RHO GTPASE-ACTIVATING PROTEIN 30"/>
    <property type="match status" value="1"/>
</dbReference>
<feature type="compositionally biased region" description="Basic and acidic residues" evidence="2">
    <location>
        <begin position="958"/>
        <end position="984"/>
    </location>
</feature>
<feature type="region of interest" description="Disordered" evidence="2">
    <location>
        <begin position="797"/>
        <end position="857"/>
    </location>
</feature>
<proteinExistence type="predicted"/>
<sequence>MEVRVQSIVVEFILTHVPQLFPDSGIGLECLKSFPSPSIHNPEKPFFQAIPFQLGNISPGDGPPAMRSYHAIIDGTDKRKGSLKSRKWKSIFNLGGRLHDQRRKNKNSTKEKEKTVLRPAKSMDSLSSMPYSHEGSRQRAPSIVMSPLAQPFPCPQGGANGGPSTNGSDVGSGYAVTFRRGQGASVSVVSGGGGTKGTYSRLDSHCSGGNSAEALQPSSRSPGLSSKADRRAGIHISGPFSVTVPLHITSGLAFGVLQGGGADRGNHRGVEESGDKGEGGEGERQEGGGGERHIRVEVVGEDETDGVKRGDEEVSEERRDEAEDKVEGKEERRKEEEVNGDCVSKPSEERGEESQGEGGGEDTVNDEEEDEEGEHMEIKGSVQTALDAPNGVRNEAVATDVPYPTTMEEDDAQVQDCPLDFQDTFGFLDLMDSSASTKMFQAFSVEPHHGEDEYEDEVEQRSPGLSHDKPDSVTQPPVGAQTQIQTGCQTETHTLRQTQTPTHRHLSFDQYGRANKSMSLPYMSRPFLPALCSSSEEEDNDDEDADYNKEDEEDDDDMFCKSLPSSLVFNRLTWSGPRTDVENCLSLPAKPSLQLDSASDDRPIPMDLSQSYEARMPNEHLDIDSPDCCNPSEEVLRHSKAAEENRLEAIDLLEDAGQDPDNQEKDQTDTLTNTCTESTEIQERCHSVETSMMKEEETPGDIERGLASASSSTDREEASLQTTADEEEEDTGVHLQLRDEEDLKSHCGEGVISDGYNGDTVSEAEKADSQEHLLTACHIVSCAEEPKNILNERSEVVSAGGAMEQPKNSAERDREGKKEDVEKKKVEMEEREDRYGGEFNKQEGEVTRTETEGDMDKGEVLKELEETEGGDLGASVEVEAKEQRGMIEEEERIAGEEGEVGEEDIEQEEVIYDEIMSILARDDMMESGERKDREGETEESKVMEEVIETNEGESIRVQQKEIDKEGESKASEEMSAKEETKREVEEVDTMVETEEEAAEEGMENMLIDNEEHKQDLEAQHVLERRERDIDLMKDVVGEGDEGDKEMEVGGVIRDEEGDSIHVVQQETENCESTGPDKENQERENEGETKDQLQIPTIIEESEEELKEVQIYIKELNEGQKEGSGSKVGSEKGLVRVLVSSKQQTPPKVYQARSVPMVPPKPHHCQITALNLRQEQQRERREADRARGKGNVHRALGQQDKDKERKVGGKPEHDRVCETEQGWNEEEEDEDRGKMEWQAQWGGERRRDVEEGNERHDEEQSNKYVF</sequence>
<feature type="region of interest" description="Disordered" evidence="2">
    <location>
        <begin position="185"/>
        <end position="228"/>
    </location>
</feature>
<feature type="compositionally biased region" description="Basic and acidic residues" evidence="2">
    <location>
        <begin position="1174"/>
        <end position="1186"/>
    </location>
</feature>
<feature type="compositionally biased region" description="Polar residues" evidence="2">
    <location>
        <begin position="669"/>
        <end position="679"/>
    </location>
</feature>
<feature type="compositionally biased region" description="Basic and acidic residues" evidence="2">
    <location>
        <begin position="736"/>
        <end position="747"/>
    </location>
</feature>
<feature type="compositionally biased region" description="Basic and acidic residues" evidence="2">
    <location>
        <begin position="264"/>
        <end position="298"/>
    </location>
</feature>
<protein>
    <recommendedName>
        <fullName evidence="5">Rho-GAP domain-containing protein</fullName>
    </recommendedName>
</protein>
<feature type="region of interest" description="Disordered" evidence="2">
    <location>
        <begin position="155"/>
        <end position="174"/>
    </location>
</feature>
<feature type="compositionally biased region" description="Basic and acidic residues" evidence="2">
    <location>
        <begin position="1074"/>
        <end position="1090"/>
    </location>
</feature>
<evidence type="ECO:0000313" key="4">
    <source>
        <dbReference type="Proteomes" id="UP000314982"/>
    </source>
</evidence>
<evidence type="ECO:0000256" key="2">
    <source>
        <dbReference type="SAM" id="MobiDB-lite"/>
    </source>
</evidence>